<dbReference type="PRINTS" id="PR00792">
    <property type="entry name" value="PEPSIN"/>
</dbReference>
<sequence length="410" mass="42893">MLSALSLLALAAVVVQAAPTPATDSAVVSLVGSKQFSAPAVKNPNAIRNGTLALLKAYAKHNLIPTQDFSPEFLAELNQLKKRQDTSTPAVPYQQVEYLVNIAVAGQKLNLDFDTGSADLWVFSDSLPASSKKGHNIYTPSSSPSYKVLSGHKWSIAYADGSGASGTVGTDTVTIGGTSVTNQAVELADRISSSFVTDGLDGLLGLSFSSINTVKPTQQKTWFDNAKASLSSPLFAAYLPFNANGAYDFGYLDSAHYSGTPVYAPVDDTNGFWEVASTSYKVGGTTHSLPGNTGILDTGTTLALMVDSAVSAYYAQVSGAVNSRSLGGWVFPCKGTTLPDLSVRLGPTNYATIPGKLLNFQPADASGTQCYGGLQSVGGGTMNVYGDVFFNAFYGIFDANGPRFGFAPLK</sequence>
<evidence type="ECO:0000259" key="7">
    <source>
        <dbReference type="PROSITE" id="PS51767"/>
    </source>
</evidence>
<organism evidence="8 9">
    <name type="scientific">Venustampulla echinocandica</name>
    <dbReference type="NCBI Taxonomy" id="2656787"/>
    <lineage>
        <taxon>Eukaryota</taxon>
        <taxon>Fungi</taxon>
        <taxon>Dikarya</taxon>
        <taxon>Ascomycota</taxon>
        <taxon>Pezizomycotina</taxon>
        <taxon>Leotiomycetes</taxon>
        <taxon>Helotiales</taxon>
        <taxon>Pleuroascaceae</taxon>
        <taxon>Venustampulla</taxon>
    </lineage>
</organism>
<dbReference type="InterPro" id="IPR034163">
    <property type="entry name" value="Aspergillopepsin-like_cat_dom"/>
</dbReference>
<accession>A0A370U1C6</accession>
<evidence type="ECO:0000256" key="5">
    <source>
        <dbReference type="PIRSR" id="PIRSR601461-1"/>
    </source>
</evidence>
<dbReference type="GO" id="GO:0006508">
    <property type="term" value="P:proteolysis"/>
    <property type="evidence" value="ECO:0007669"/>
    <property type="project" value="UniProtKB-KW"/>
</dbReference>
<dbReference type="PROSITE" id="PS51767">
    <property type="entry name" value="PEPTIDASE_A1"/>
    <property type="match status" value="1"/>
</dbReference>
<evidence type="ECO:0000256" key="3">
    <source>
        <dbReference type="ARBA" id="ARBA00022750"/>
    </source>
</evidence>
<keyword evidence="2" id="KW-0645">Protease</keyword>
<feature type="chain" id="PRO_5017011155" evidence="6">
    <location>
        <begin position="18"/>
        <end position="410"/>
    </location>
</feature>
<dbReference type="OrthoDB" id="2747330at2759"/>
<dbReference type="FunFam" id="2.40.70.10:FF:000026">
    <property type="entry name" value="Endothiapepsin"/>
    <property type="match status" value="1"/>
</dbReference>
<keyword evidence="4" id="KW-0378">Hydrolase</keyword>
<dbReference type="Gene3D" id="2.40.70.10">
    <property type="entry name" value="Acid Proteases"/>
    <property type="match status" value="2"/>
</dbReference>
<evidence type="ECO:0000313" key="9">
    <source>
        <dbReference type="Proteomes" id="UP000254866"/>
    </source>
</evidence>
<evidence type="ECO:0000313" key="8">
    <source>
        <dbReference type="EMBL" id="RDL41578.1"/>
    </source>
</evidence>
<evidence type="ECO:0000256" key="6">
    <source>
        <dbReference type="SAM" id="SignalP"/>
    </source>
</evidence>
<evidence type="ECO:0000256" key="4">
    <source>
        <dbReference type="ARBA" id="ARBA00022801"/>
    </source>
</evidence>
<dbReference type="GO" id="GO:0004190">
    <property type="term" value="F:aspartic-type endopeptidase activity"/>
    <property type="evidence" value="ECO:0007669"/>
    <property type="project" value="UniProtKB-KW"/>
</dbReference>
<evidence type="ECO:0000256" key="2">
    <source>
        <dbReference type="ARBA" id="ARBA00022670"/>
    </source>
</evidence>
<dbReference type="STRING" id="2656787.A0A370U1C6"/>
<dbReference type="AlphaFoldDB" id="A0A370U1C6"/>
<gene>
    <name evidence="8" type="ORF">BP5553_01557</name>
</gene>
<dbReference type="RefSeq" id="XP_031874234.1">
    <property type="nucleotide sequence ID" value="XM_032010180.1"/>
</dbReference>
<keyword evidence="3" id="KW-0064">Aspartyl protease</keyword>
<dbReference type="SUPFAM" id="SSF50630">
    <property type="entry name" value="Acid proteases"/>
    <property type="match status" value="1"/>
</dbReference>
<dbReference type="CDD" id="cd06097">
    <property type="entry name" value="Aspergillopepsin_like"/>
    <property type="match status" value="1"/>
</dbReference>
<feature type="active site" evidence="5">
    <location>
        <position position="114"/>
    </location>
</feature>
<name>A0A370U1C6_9HELO</name>
<proteinExistence type="inferred from homology"/>
<dbReference type="InterPro" id="IPR033121">
    <property type="entry name" value="PEPTIDASE_A1"/>
</dbReference>
<dbReference type="Proteomes" id="UP000254866">
    <property type="component" value="Unassembled WGS sequence"/>
</dbReference>
<keyword evidence="6" id="KW-0732">Signal</keyword>
<dbReference type="EMBL" id="NPIC01000001">
    <property type="protein sequence ID" value="RDL41578.1"/>
    <property type="molecule type" value="Genomic_DNA"/>
</dbReference>
<protein>
    <submittedName>
        <fullName evidence="8">Putative endothiapepsin</fullName>
    </submittedName>
</protein>
<evidence type="ECO:0000256" key="1">
    <source>
        <dbReference type="ARBA" id="ARBA00007447"/>
    </source>
</evidence>
<reference evidence="8 9" key="1">
    <citation type="journal article" date="2018" name="IMA Fungus">
        <title>IMA Genome-F 9: Draft genome sequence of Annulohypoxylon stygium, Aspergillus mulundensis, Berkeleyomyces basicola (syn. Thielaviopsis basicola), Ceratocystis smalleyi, two Cercospora beticola strains, Coleophoma cylindrospora, Fusarium fracticaudum, Phialophora cf. hyalina, and Morchella septimelata.</title>
        <authorList>
            <person name="Wingfield B.D."/>
            <person name="Bills G.F."/>
            <person name="Dong Y."/>
            <person name="Huang W."/>
            <person name="Nel W.J."/>
            <person name="Swalarsk-Parry B.S."/>
            <person name="Vaghefi N."/>
            <person name="Wilken P.M."/>
            <person name="An Z."/>
            <person name="de Beer Z.W."/>
            <person name="De Vos L."/>
            <person name="Chen L."/>
            <person name="Duong T.A."/>
            <person name="Gao Y."/>
            <person name="Hammerbacher A."/>
            <person name="Kikkert J.R."/>
            <person name="Li Y."/>
            <person name="Li H."/>
            <person name="Li K."/>
            <person name="Li Q."/>
            <person name="Liu X."/>
            <person name="Ma X."/>
            <person name="Naidoo K."/>
            <person name="Pethybridge S.J."/>
            <person name="Sun J."/>
            <person name="Steenkamp E.T."/>
            <person name="van der Nest M.A."/>
            <person name="van Wyk S."/>
            <person name="Wingfield M.J."/>
            <person name="Xiong C."/>
            <person name="Yue Q."/>
            <person name="Zhang X."/>
        </authorList>
    </citation>
    <scope>NUCLEOTIDE SEQUENCE [LARGE SCALE GENOMIC DNA]</scope>
    <source>
        <strain evidence="8 9">BP 5553</strain>
    </source>
</reference>
<feature type="active site" evidence="5">
    <location>
        <position position="297"/>
    </location>
</feature>
<feature type="signal peptide" evidence="6">
    <location>
        <begin position="1"/>
        <end position="17"/>
    </location>
</feature>
<keyword evidence="9" id="KW-1185">Reference proteome</keyword>
<feature type="domain" description="Peptidase A1" evidence="7">
    <location>
        <begin position="98"/>
        <end position="407"/>
    </location>
</feature>
<comment type="caution">
    <text evidence="8">The sequence shown here is derived from an EMBL/GenBank/DDBJ whole genome shotgun (WGS) entry which is preliminary data.</text>
</comment>
<dbReference type="PANTHER" id="PTHR47966">
    <property type="entry name" value="BETA-SITE APP-CLEAVING ENZYME, ISOFORM A-RELATED"/>
    <property type="match status" value="1"/>
</dbReference>
<dbReference type="GeneID" id="43594406"/>
<comment type="similarity">
    <text evidence="1">Belongs to the peptidase A1 family.</text>
</comment>
<dbReference type="InterPro" id="IPR001461">
    <property type="entry name" value="Aspartic_peptidase_A1"/>
</dbReference>
<dbReference type="InterPro" id="IPR021109">
    <property type="entry name" value="Peptidase_aspartic_dom_sf"/>
</dbReference>
<dbReference type="Pfam" id="PF00026">
    <property type="entry name" value="Asp"/>
    <property type="match status" value="1"/>
</dbReference>
<dbReference type="PANTHER" id="PTHR47966:SF2">
    <property type="entry name" value="ASPERGILLOPEPSIN-1-RELATED"/>
    <property type="match status" value="1"/>
</dbReference>